<comment type="caution">
    <text evidence="1">The sequence shown here is derived from an EMBL/GenBank/DDBJ whole genome shotgun (WGS) entry which is preliminary data.</text>
</comment>
<proteinExistence type="predicted"/>
<evidence type="ECO:0008006" key="3">
    <source>
        <dbReference type="Google" id="ProtNLM"/>
    </source>
</evidence>
<dbReference type="RefSeq" id="WP_344005449.1">
    <property type="nucleotide sequence ID" value="NZ_BAAAGU010000054.1"/>
</dbReference>
<sequence length="47" mass="5681">MYRKDGVDYFIVDGHIHFWDASEENIANKYGEGFIRCFYDYQRNLSP</sequence>
<reference evidence="1 2" key="1">
    <citation type="journal article" date="2019" name="Int. J. Syst. Evol. Microbiol.">
        <title>The Global Catalogue of Microorganisms (GCM) 10K type strain sequencing project: providing services to taxonomists for standard genome sequencing and annotation.</title>
        <authorList>
            <consortium name="The Broad Institute Genomics Platform"/>
            <consortium name="The Broad Institute Genome Sequencing Center for Infectious Disease"/>
            <person name="Wu L."/>
            <person name="Ma J."/>
        </authorList>
    </citation>
    <scope>NUCLEOTIDE SEQUENCE [LARGE SCALE GENOMIC DNA]</scope>
    <source>
        <strain evidence="1 2">JCM 10367</strain>
    </source>
</reference>
<dbReference type="PANTHER" id="PTHR42889:SF1">
    <property type="entry name" value="BLR3681 PROTEIN"/>
    <property type="match status" value="1"/>
</dbReference>
<dbReference type="EMBL" id="BAAAGU010000054">
    <property type="protein sequence ID" value="GAA0662311.1"/>
    <property type="molecule type" value="Genomic_DNA"/>
</dbReference>
<organism evidence="1 2">
    <name type="scientific">Streptomyces thermocarboxydovorans</name>
    <dbReference type="NCBI Taxonomy" id="59298"/>
    <lineage>
        <taxon>Bacteria</taxon>
        <taxon>Bacillati</taxon>
        <taxon>Actinomycetota</taxon>
        <taxon>Actinomycetes</taxon>
        <taxon>Kitasatosporales</taxon>
        <taxon>Streptomycetaceae</taxon>
        <taxon>Streptomyces</taxon>
    </lineage>
</organism>
<keyword evidence="2" id="KW-1185">Reference proteome</keyword>
<evidence type="ECO:0000313" key="2">
    <source>
        <dbReference type="Proteomes" id="UP001500724"/>
    </source>
</evidence>
<evidence type="ECO:0000313" key="1">
    <source>
        <dbReference type="EMBL" id="GAA0662311.1"/>
    </source>
</evidence>
<dbReference type="Proteomes" id="UP001500724">
    <property type="component" value="Unassembled WGS sequence"/>
</dbReference>
<accession>A0ABN1HQ05</accession>
<name>A0ABN1HQ05_9ACTN</name>
<protein>
    <recommendedName>
        <fullName evidence="3">Amidohydrolase</fullName>
    </recommendedName>
</protein>
<gene>
    <name evidence="1" type="ORF">GCM10009535_47420</name>
</gene>
<dbReference type="PANTHER" id="PTHR42889">
    <property type="entry name" value="BLR3681 PROTEIN"/>
    <property type="match status" value="1"/>
</dbReference>